<dbReference type="Gene3D" id="3.40.630.30">
    <property type="match status" value="1"/>
</dbReference>
<dbReference type="InterPro" id="IPR045057">
    <property type="entry name" value="Gcn5-rel_NAT"/>
</dbReference>
<dbReference type="EMBL" id="UHFX01000003">
    <property type="protein sequence ID" value="SUO04403.1"/>
    <property type="molecule type" value="Genomic_DNA"/>
</dbReference>
<dbReference type="InterPro" id="IPR031165">
    <property type="entry name" value="GNAT_YJDJ"/>
</dbReference>
<gene>
    <name evidence="2" type="ORF">NCTC11087_01316</name>
</gene>
<reference evidence="2 3" key="1">
    <citation type="submission" date="2018-06" db="EMBL/GenBank/DDBJ databases">
        <authorList>
            <consortium name="Pathogen Informatics"/>
            <person name="Doyle S."/>
        </authorList>
    </citation>
    <scope>NUCLEOTIDE SEQUENCE [LARGE SCALE GENOMIC DNA]</scope>
    <source>
        <strain evidence="2 3">NCTC11087</strain>
    </source>
</reference>
<dbReference type="CDD" id="cd04301">
    <property type="entry name" value="NAT_SF"/>
    <property type="match status" value="1"/>
</dbReference>
<dbReference type="Pfam" id="PF14542">
    <property type="entry name" value="Acetyltransf_CG"/>
    <property type="match status" value="1"/>
</dbReference>
<dbReference type="OrthoDB" id="9793389at2"/>
<dbReference type="PROSITE" id="PS51729">
    <property type="entry name" value="GNAT_YJDJ"/>
    <property type="match status" value="1"/>
</dbReference>
<dbReference type="PANTHER" id="PTHR31435">
    <property type="entry name" value="PROTEIN NATD1"/>
    <property type="match status" value="1"/>
</dbReference>
<feature type="domain" description="N-acetyltransferase" evidence="1">
    <location>
        <begin position="5"/>
        <end position="92"/>
    </location>
</feature>
<dbReference type="PANTHER" id="PTHR31435:SF10">
    <property type="entry name" value="BSR4717 PROTEIN"/>
    <property type="match status" value="1"/>
</dbReference>
<dbReference type="InterPro" id="IPR016181">
    <property type="entry name" value="Acyl_CoA_acyltransferase"/>
</dbReference>
<dbReference type="AlphaFoldDB" id="A0A380LMB3"/>
<sequence length="94" mass="10764">MIKIQFEPEKHRSAAYDQEKCIGECTYTTGIPDEWNINHTFVDSTYGGQGIAGQLVDRIVSEARNRHILLYPTCSYAKKRIEANPDHQELLTTH</sequence>
<keyword evidence="3" id="KW-1185">Reference proteome</keyword>
<dbReference type="SUPFAM" id="SSF55729">
    <property type="entry name" value="Acyl-CoA N-acyltransferases (Nat)"/>
    <property type="match status" value="1"/>
</dbReference>
<name>A0A380LMB3_9FIRM</name>
<evidence type="ECO:0000313" key="3">
    <source>
        <dbReference type="Proteomes" id="UP000255523"/>
    </source>
</evidence>
<evidence type="ECO:0000259" key="1">
    <source>
        <dbReference type="PROSITE" id="PS51729"/>
    </source>
</evidence>
<proteinExistence type="predicted"/>
<organism evidence="2 3">
    <name type="scientific">Faecalicoccus pleomorphus</name>
    <dbReference type="NCBI Taxonomy" id="1323"/>
    <lineage>
        <taxon>Bacteria</taxon>
        <taxon>Bacillati</taxon>
        <taxon>Bacillota</taxon>
        <taxon>Erysipelotrichia</taxon>
        <taxon>Erysipelotrichales</taxon>
        <taxon>Erysipelotrichaceae</taxon>
        <taxon>Faecalicoccus</taxon>
    </lineage>
</organism>
<dbReference type="Proteomes" id="UP000255523">
    <property type="component" value="Unassembled WGS sequence"/>
</dbReference>
<evidence type="ECO:0000313" key="2">
    <source>
        <dbReference type="EMBL" id="SUO04403.1"/>
    </source>
</evidence>
<protein>
    <recommendedName>
        <fullName evidence="1">N-acetyltransferase domain-containing protein</fullName>
    </recommendedName>
</protein>
<accession>A0A380LMB3</accession>